<dbReference type="GeneID" id="94830765"/>
<comment type="caution">
    <text evidence="1">The sequence shown here is derived from an EMBL/GenBank/DDBJ whole genome shotgun (WGS) entry which is preliminary data.</text>
</comment>
<evidence type="ECO:0000313" key="1">
    <source>
        <dbReference type="EMBL" id="OHS93993.1"/>
    </source>
</evidence>
<keyword evidence="2" id="KW-1185">Reference proteome</keyword>
<protein>
    <submittedName>
        <fullName evidence="1">Uncharacterized protein</fullName>
    </submittedName>
</protein>
<gene>
    <name evidence="1" type="ORF">TRFO_11486</name>
</gene>
<reference evidence="1" key="1">
    <citation type="submission" date="2016-10" db="EMBL/GenBank/DDBJ databases">
        <authorList>
            <person name="Benchimol M."/>
            <person name="Almeida L.G."/>
            <person name="Vasconcelos A.T."/>
            <person name="Perreira-Neves A."/>
            <person name="Rosa I.A."/>
            <person name="Tasca T."/>
            <person name="Bogo M.R."/>
            <person name="de Souza W."/>
        </authorList>
    </citation>
    <scope>NUCLEOTIDE SEQUENCE [LARGE SCALE GENOMIC DNA]</scope>
    <source>
        <strain evidence="1">K</strain>
    </source>
</reference>
<dbReference type="EMBL" id="MLAK01001359">
    <property type="protein sequence ID" value="OHS93993.1"/>
    <property type="molecule type" value="Genomic_DNA"/>
</dbReference>
<proteinExistence type="predicted"/>
<accession>A0A1J4J5R9</accession>
<dbReference type="AlphaFoldDB" id="A0A1J4J5R9"/>
<sequence>MKMTKKISFFMKQIEKEEDEFHSGWPTRHQFCALYDEYLNEISPLNDDRLGYSSTLKLVRQYFYGVTYNSITRAVRYCSPHYKASFDDYLKILSIFFEKAKQVKKSHEKSISNVLNLSNNNNELRSEIENYIFQLRMKAKDKTIFDELPIIKSLNKFLSGDSKEKNADKIQSIQKNIKNSVKRIPAPLVNSELKDDSELKIKLQIHLHDLFASKDGIHYVQNSAIVTKGYAIECLFDNTCKYSRICLDDPNCKYFKIDEKMNFEAKIVLNSEDIMQKPKGEEDLNYYYTQLFFDKLHSVHLVLKVYRIFIKPSLQPIKFLLGYSKVPIIPVLLSAKHEVSLSTNFIWLTDINQAENKDQKENKNNDLISLTFSIYCEDDPIVKYSYPIDCFNEKYNEYRKTKLSESFGKIYDDLSNFYRQSFFSNNNEFQITAEDETGKIQFLCQFVNSNVDYDIENADELYKILIQEARKPGNESTIIRSPSSIYYNPTKMSQLERCIYLCNYLTKSVCSVQDTNNDEMYYVCCGDVHFERYYCVISIASNTSNNKQEKNSFKYSILMPGHTFPISLMTYIVDNKSTLDESLNIEVGQKYLDQEKKLKVWCLSEVYDDVVPETFKISTVFNHENVWINCQKENTIFKMNWDIRLSQASWKPVFDSNIQHPYAYSQRKIYFESHFDPEDYINSFKEELEIYKSGFSHENYQKMEILHNNLEKNQVVISDDCFLFYRDIEINHFMEPEELLNELIENHGLRESCYPVFDISKIEFRPMPLENCQINIRIHYLDFQI</sequence>
<dbReference type="Proteomes" id="UP000179807">
    <property type="component" value="Unassembled WGS sequence"/>
</dbReference>
<evidence type="ECO:0000313" key="2">
    <source>
        <dbReference type="Proteomes" id="UP000179807"/>
    </source>
</evidence>
<name>A0A1J4J5R9_9EUKA</name>
<organism evidence="1 2">
    <name type="scientific">Tritrichomonas foetus</name>
    <dbReference type="NCBI Taxonomy" id="1144522"/>
    <lineage>
        <taxon>Eukaryota</taxon>
        <taxon>Metamonada</taxon>
        <taxon>Parabasalia</taxon>
        <taxon>Tritrichomonadida</taxon>
        <taxon>Tritrichomonadidae</taxon>
        <taxon>Tritrichomonas</taxon>
    </lineage>
</organism>
<dbReference type="RefSeq" id="XP_068347130.1">
    <property type="nucleotide sequence ID" value="XM_068496061.1"/>
</dbReference>
<dbReference type="VEuPathDB" id="TrichDB:TRFO_11486"/>